<dbReference type="SUPFAM" id="SSF54211">
    <property type="entry name" value="Ribosomal protein S5 domain 2-like"/>
    <property type="match status" value="1"/>
</dbReference>
<keyword evidence="4" id="KW-0547">Nucleotide-binding</keyword>
<dbReference type="GO" id="GO:0004163">
    <property type="term" value="F:diphosphomevalonate decarboxylase activity"/>
    <property type="evidence" value="ECO:0007669"/>
    <property type="project" value="UniProtKB-EC"/>
</dbReference>
<evidence type="ECO:0000256" key="4">
    <source>
        <dbReference type="ARBA" id="ARBA00022741"/>
    </source>
</evidence>
<dbReference type="InterPro" id="IPR005935">
    <property type="entry name" value="Mev_decarb"/>
</dbReference>
<evidence type="ECO:0000256" key="6">
    <source>
        <dbReference type="ARBA" id="ARBA00023098"/>
    </source>
</evidence>
<dbReference type="InterPro" id="IPR014721">
    <property type="entry name" value="Ribsml_uS5_D2-typ_fold_subgr"/>
</dbReference>
<evidence type="ECO:0000259" key="8">
    <source>
        <dbReference type="Pfam" id="PF18376"/>
    </source>
</evidence>
<dbReference type="Proteomes" id="UP000824005">
    <property type="component" value="Unassembled WGS sequence"/>
</dbReference>
<feature type="domain" description="Diphosphomevalonate decarboxylase-like N-terminal" evidence="9">
    <location>
        <begin position="8"/>
        <end position="161"/>
    </location>
</feature>
<comment type="similarity">
    <text evidence="1">Belongs to the diphosphomevalonate decarboxylase family.</text>
</comment>
<dbReference type="Pfam" id="PF18376">
    <property type="entry name" value="MDD_C"/>
    <property type="match status" value="1"/>
</dbReference>
<dbReference type="Gene3D" id="3.30.230.10">
    <property type="match status" value="1"/>
</dbReference>
<dbReference type="PIRSF" id="PIRSF015950">
    <property type="entry name" value="Mev_P_decrbx"/>
    <property type="match status" value="1"/>
</dbReference>
<keyword evidence="5" id="KW-0067">ATP-binding</keyword>
<dbReference type="EMBL" id="DXDC01000293">
    <property type="protein sequence ID" value="HIY66522.1"/>
    <property type="molecule type" value="Genomic_DNA"/>
</dbReference>
<dbReference type="InterPro" id="IPR029765">
    <property type="entry name" value="Mev_diP_decarb"/>
</dbReference>
<dbReference type="FunFam" id="3.30.230.10:FF:000072">
    <property type="entry name" value="Diphosphomevalonate decarboxylase"/>
    <property type="match status" value="1"/>
</dbReference>
<dbReference type="PANTHER" id="PTHR10977:SF3">
    <property type="entry name" value="DIPHOSPHOMEVALONATE DECARBOXYLASE"/>
    <property type="match status" value="1"/>
</dbReference>
<gene>
    <name evidence="10" type="primary">mvaD</name>
    <name evidence="10" type="ORF">H9830_09625</name>
</gene>
<dbReference type="InterPro" id="IPR053859">
    <property type="entry name" value="MVD-like_N"/>
</dbReference>
<dbReference type="EC" id="4.1.1.33" evidence="2"/>
<keyword evidence="3" id="KW-0444">Lipid biosynthesis</keyword>
<dbReference type="NCBIfam" id="TIGR01240">
    <property type="entry name" value="mevDPdecarb"/>
    <property type="match status" value="1"/>
</dbReference>
<dbReference type="InterPro" id="IPR036554">
    <property type="entry name" value="GHMP_kinase_C_sf"/>
</dbReference>
<evidence type="ECO:0000313" key="11">
    <source>
        <dbReference type="Proteomes" id="UP000824005"/>
    </source>
</evidence>
<dbReference type="GO" id="GO:0005829">
    <property type="term" value="C:cytosol"/>
    <property type="evidence" value="ECO:0007669"/>
    <property type="project" value="InterPro"/>
</dbReference>
<evidence type="ECO:0000256" key="3">
    <source>
        <dbReference type="ARBA" id="ARBA00022516"/>
    </source>
</evidence>
<dbReference type="AlphaFoldDB" id="A0A9D1YWL5"/>
<sequence length="322" mass="33616">MTRAVARSHPNIALVKYWGKQNEQLILPAAGSLSLTIDAFPTTTEVTLDDRATADTFSLNGVPAAVGQTARVSALLDIVRAVAGVDTFANVDSISEIPTDAGLASSAAGFSALAAAAAAAYGLELDSRALSRLARRGSGSASRSVIPGLAVWHAGNDEESFAEPVNGPDVRMVIVTLSTGAKPVSSREAMRTCMLTSPFYPAWVASTKWTLDGALEACRDNDFTRLGRITELHANRMHALIQSADPPIRYLTPQSVAVFDAVAQLRAAGRSCYATADAGPNVVVLTTPEDAEPVARHLAELGETRIVGAGPGAAVIERGIEP</sequence>
<dbReference type="InterPro" id="IPR020568">
    <property type="entry name" value="Ribosomal_Su5_D2-typ_SF"/>
</dbReference>
<accession>A0A9D1YWL5</accession>
<evidence type="ECO:0000259" key="9">
    <source>
        <dbReference type="Pfam" id="PF22700"/>
    </source>
</evidence>
<evidence type="ECO:0000256" key="5">
    <source>
        <dbReference type="ARBA" id="ARBA00022840"/>
    </source>
</evidence>
<evidence type="ECO:0000256" key="7">
    <source>
        <dbReference type="ARBA" id="ARBA00023239"/>
    </source>
</evidence>
<dbReference type="InterPro" id="IPR041431">
    <property type="entry name" value="Mvd1_C"/>
</dbReference>
<organism evidence="10 11">
    <name type="scientific">Candidatus Agrococcus pullicola</name>
    <dbReference type="NCBI Taxonomy" id="2838429"/>
    <lineage>
        <taxon>Bacteria</taxon>
        <taxon>Bacillati</taxon>
        <taxon>Actinomycetota</taxon>
        <taxon>Actinomycetes</taxon>
        <taxon>Micrococcales</taxon>
        <taxon>Microbacteriaceae</taxon>
        <taxon>Agrococcus</taxon>
    </lineage>
</organism>
<reference evidence="10" key="1">
    <citation type="journal article" date="2021" name="PeerJ">
        <title>Extensive microbial diversity within the chicken gut microbiome revealed by metagenomics and culture.</title>
        <authorList>
            <person name="Gilroy R."/>
            <person name="Ravi A."/>
            <person name="Getino M."/>
            <person name="Pursley I."/>
            <person name="Horton D.L."/>
            <person name="Alikhan N.F."/>
            <person name="Baker D."/>
            <person name="Gharbi K."/>
            <person name="Hall N."/>
            <person name="Watson M."/>
            <person name="Adriaenssens E.M."/>
            <person name="Foster-Nyarko E."/>
            <person name="Jarju S."/>
            <person name="Secka A."/>
            <person name="Antonio M."/>
            <person name="Oren A."/>
            <person name="Chaudhuri R.R."/>
            <person name="La Ragione R."/>
            <person name="Hildebrand F."/>
            <person name="Pallen M.J."/>
        </authorList>
    </citation>
    <scope>NUCLEOTIDE SEQUENCE</scope>
    <source>
        <strain evidence="10">ChiGjej1B1-98</strain>
    </source>
</reference>
<dbReference type="GO" id="GO:0005524">
    <property type="term" value="F:ATP binding"/>
    <property type="evidence" value="ECO:0007669"/>
    <property type="project" value="UniProtKB-KW"/>
</dbReference>
<dbReference type="PANTHER" id="PTHR10977">
    <property type="entry name" value="DIPHOSPHOMEVALONATE DECARBOXYLASE"/>
    <property type="match status" value="1"/>
</dbReference>
<dbReference type="Pfam" id="PF22700">
    <property type="entry name" value="MVD-like_N"/>
    <property type="match status" value="1"/>
</dbReference>
<keyword evidence="6" id="KW-0443">Lipid metabolism</keyword>
<name>A0A9D1YWL5_9MICO</name>
<comment type="caution">
    <text evidence="10">The sequence shown here is derived from an EMBL/GenBank/DDBJ whole genome shotgun (WGS) entry which is preliminary data.</text>
</comment>
<dbReference type="Gene3D" id="3.30.70.890">
    <property type="entry name" value="GHMP kinase, C-terminal domain"/>
    <property type="match status" value="1"/>
</dbReference>
<evidence type="ECO:0000256" key="1">
    <source>
        <dbReference type="ARBA" id="ARBA00008831"/>
    </source>
</evidence>
<dbReference type="GO" id="GO:0019287">
    <property type="term" value="P:isopentenyl diphosphate biosynthetic process, mevalonate pathway"/>
    <property type="evidence" value="ECO:0007669"/>
    <property type="project" value="InterPro"/>
</dbReference>
<feature type="domain" description="Mvd1 C-terminal" evidence="8">
    <location>
        <begin position="173"/>
        <end position="300"/>
    </location>
</feature>
<evidence type="ECO:0000256" key="2">
    <source>
        <dbReference type="ARBA" id="ARBA00012296"/>
    </source>
</evidence>
<evidence type="ECO:0000313" key="10">
    <source>
        <dbReference type="EMBL" id="HIY66522.1"/>
    </source>
</evidence>
<keyword evidence="7 10" id="KW-0456">Lyase</keyword>
<dbReference type="SUPFAM" id="SSF55060">
    <property type="entry name" value="GHMP Kinase, C-terminal domain"/>
    <property type="match status" value="1"/>
</dbReference>
<protein>
    <recommendedName>
        <fullName evidence="2">diphosphomevalonate decarboxylase</fullName>
        <ecNumber evidence="2">4.1.1.33</ecNumber>
    </recommendedName>
</protein>
<proteinExistence type="inferred from homology"/>
<reference evidence="10" key="2">
    <citation type="submission" date="2021-04" db="EMBL/GenBank/DDBJ databases">
        <authorList>
            <person name="Gilroy R."/>
        </authorList>
    </citation>
    <scope>NUCLEOTIDE SEQUENCE</scope>
    <source>
        <strain evidence="10">ChiGjej1B1-98</strain>
    </source>
</reference>